<feature type="transmembrane region" description="Helical" evidence="2">
    <location>
        <begin position="399"/>
        <end position="430"/>
    </location>
</feature>
<dbReference type="PANTHER" id="PTHR35342">
    <property type="entry name" value="TRICARBOXYLIC TRANSPORT PROTEIN"/>
    <property type="match status" value="1"/>
</dbReference>
<keyword evidence="2" id="KW-1133">Transmembrane helix</keyword>
<keyword evidence="2" id="KW-0812">Transmembrane</keyword>
<comment type="caution">
    <text evidence="4">The sequence shown here is derived from an EMBL/GenBank/DDBJ whole genome shotgun (WGS) entry which is preliminary data.</text>
</comment>
<feature type="transmembrane region" description="Helical" evidence="2">
    <location>
        <begin position="475"/>
        <end position="494"/>
    </location>
</feature>
<feature type="transmembrane region" description="Helical" evidence="2">
    <location>
        <begin position="61"/>
        <end position="82"/>
    </location>
</feature>
<evidence type="ECO:0000313" key="4">
    <source>
        <dbReference type="EMBL" id="MDT0300699.1"/>
    </source>
</evidence>
<dbReference type="Pfam" id="PF01970">
    <property type="entry name" value="TctA"/>
    <property type="match status" value="1"/>
</dbReference>
<accession>A0ABU2KN62</accession>
<feature type="compositionally biased region" description="Basic and acidic residues" evidence="1">
    <location>
        <begin position="557"/>
        <end position="568"/>
    </location>
</feature>
<proteinExistence type="predicted"/>
<dbReference type="RefSeq" id="WP_311543122.1">
    <property type="nucleotide sequence ID" value="NZ_JAVREK010000001.1"/>
</dbReference>
<reference evidence="5" key="1">
    <citation type="submission" date="2023-07" db="EMBL/GenBank/DDBJ databases">
        <title>30 novel species of actinomycetes from the DSMZ collection.</title>
        <authorList>
            <person name="Nouioui I."/>
        </authorList>
    </citation>
    <scope>NUCLEOTIDE SEQUENCE [LARGE SCALE GENOMIC DNA]</scope>
    <source>
        <strain evidence="5">DSM 45055</strain>
    </source>
</reference>
<feature type="transmembrane region" description="Helical" evidence="2">
    <location>
        <begin position="359"/>
        <end position="387"/>
    </location>
</feature>
<dbReference type="EMBL" id="JAVREK010000001">
    <property type="protein sequence ID" value="MDT0300699.1"/>
    <property type="molecule type" value="Genomic_DNA"/>
</dbReference>
<feature type="transmembrane region" description="Helical" evidence="2">
    <location>
        <begin position="200"/>
        <end position="224"/>
    </location>
</feature>
<evidence type="ECO:0000256" key="1">
    <source>
        <dbReference type="SAM" id="MobiDB-lite"/>
    </source>
</evidence>
<feature type="transmembrane region" description="Helical" evidence="2">
    <location>
        <begin position="20"/>
        <end position="49"/>
    </location>
</feature>
<dbReference type="PANTHER" id="PTHR35342:SF5">
    <property type="entry name" value="TRICARBOXYLIC TRANSPORT PROTEIN"/>
    <property type="match status" value="1"/>
</dbReference>
<evidence type="ECO:0000256" key="2">
    <source>
        <dbReference type="SAM" id="Phobius"/>
    </source>
</evidence>
<feature type="transmembrane region" description="Helical" evidence="2">
    <location>
        <begin position="323"/>
        <end position="347"/>
    </location>
</feature>
<evidence type="ECO:0000313" key="5">
    <source>
        <dbReference type="Proteomes" id="UP001183226"/>
    </source>
</evidence>
<dbReference type="InterPro" id="IPR002823">
    <property type="entry name" value="DUF112_TM"/>
</dbReference>
<feature type="domain" description="DUF112" evidence="3">
    <location>
        <begin position="20"/>
        <end position="442"/>
    </location>
</feature>
<organism evidence="4 5">
    <name type="scientific">Streptomonospora wellingtoniae</name>
    <dbReference type="NCBI Taxonomy" id="3075544"/>
    <lineage>
        <taxon>Bacteria</taxon>
        <taxon>Bacillati</taxon>
        <taxon>Actinomycetota</taxon>
        <taxon>Actinomycetes</taxon>
        <taxon>Streptosporangiales</taxon>
        <taxon>Nocardiopsidaceae</taxon>
        <taxon>Streptomonospora</taxon>
    </lineage>
</organism>
<gene>
    <name evidence="4" type="ORF">RM446_01060</name>
</gene>
<feature type="transmembrane region" description="Helical" evidence="2">
    <location>
        <begin position="169"/>
        <end position="188"/>
    </location>
</feature>
<feature type="compositionally biased region" description="Gly residues" evidence="1">
    <location>
        <begin position="516"/>
        <end position="545"/>
    </location>
</feature>
<protein>
    <submittedName>
        <fullName evidence="4">Tripartite tricarboxylate transporter permease</fullName>
    </submittedName>
</protein>
<feature type="region of interest" description="Disordered" evidence="1">
    <location>
        <begin position="509"/>
        <end position="568"/>
    </location>
</feature>
<keyword evidence="5" id="KW-1185">Reference proteome</keyword>
<keyword evidence="2" id="KW-0472">Membrane</keyword>
<evidence type="ECO:0000259" key="3">
    <source>
        <dbReference type="Pfam" id="PF01970"/>
    </source>
</evidence>
<name>A0ABU2KN62_9ACTN</name>
<feature type="transmembrane region" description="Helical" evidence="2">
    <location>
        <begin position="109"/>
        <end position="135"/>
    </location>
</feature>
<dbReference type="Proteomes" id="UP001183226">
    <property type="component" value="Unassembled WGS sequence"/>
</dbReference>
<feature type="transmembrane region" description="Helical" evidence="2">
    <location>
        <begin position="147"/>
        <end position="163"/>
    </location>
</feature>
<sequence>MDIFANLVNGIIGVLSPTTLLFLCIGVLVGMFVGAIPGLGASAGLAILLPLTFGLDPTTAIVMLAAVYYGAMYGNTITAVLINTPGDSAGVATTLEGHPMAQQGRAGPALVIAAVASFAAGTIAVVLLTVTAPMMAGVAASFGPPELFLLVVIGLLTLIVLVGRNWLRGLVSVLIGFAIGTVGIDVGGGTQRYTFGSTELINGINFIPVAIGLFGLGEILWTLYRGGHLDGASPMRLDRRAGAFWPSRQEWRQARMPIARNTPLGFVLGVIPGAGATVASLIAYSVEKGLSKRPERFGKGAVEGLAAPESANNAAATGAMVPLLTLGIPGSASTAVLLGGFLMWGLQPGPLLMAEEPQFAWGLIASMYLGNVMLLLVSIFCIPMFAAVTRTPFRTLGPLVIILCAFGAFAVNGSVVEVGVMFACGVLGFFMRKHGMSPAATVIALVLGPIAEETLRQTLLLDGGTEVFLQRTPSLILLGVMVLVLSAPLLGAPLKRGAARIAGRRRAAGAAAGADGEPGGEPGEPGGPGGSGGEPGGPGGPGGPHDGPEGAAVGGPGDERRNEGSGSG</sequence>
<feature type="transmembrane region" description="Helical" evidence="2">
    <location>
        <begin position="264"/>
        <end position="286"/>
    </location>
</feature>